<reference evidence="2" key="1">
    <citation type="journal article" date="2015" name="BMC Genomics">
        <title>Draft genome of a commonly misdiagnosed multidrug resistant pathogen Candida auris.</title>
        <authorList>
            <person name="Chatterjee S."/>
            <person name="Alampalli S.V."/>
            <person name="Nageshan R.K."/>
            <person name="Chettiar S.T."/>
            <person name="Joshi S."/>
            <person name="Tatu U.S."/>
        </authorList>
    </citation>
    <scope>NUCLEOTIDE SEQUENCE [LARGE SCALE GENOMIC DNA]</scope>
    <source>
        <strain evidence="2">6684</strain>
    </source>
</reference>
<protein>
    <submittedName>
        <fullName evidence="1">Uncharacterized protein</fullName>
    </submittedName>
</protein>
<accession>A0A0L0NMQ0</accession>
<organism evidence="1 2">
    <name type="scientific">Candidozyma auris</name>
    <name type="common">Yeast</name>
    <name type="synonym">Candida auris</name>
    <dbReference type="NCBI Taxonomy" id="498019"/>
    <lineage>
        <taxon>Eukaryota</taxon>
        <taxon>Fungi</taxon>
        <taxon>Dikarya</taxon>
        <taxon>Ascomycota</taxon>
        <taxon>Saccharomycotina</taxon>
        <taxon>Pichiomycetes</taxon>
        <taxon>Metschnikowiaceae</taxon>
        <taxon>Candidozyma</taxon>
    </lineage>
</organism>
<dbReference type="VEuPathDB" id="FungiDB:QG37_08353"/>
<evidence type="ECO:0000313" key="1">
    <source>
        <dbReference type="EMBL" id="KND95407.1"/>
    </source>
</evidence>
<name>A0A0L0NMQ0_CANAR</name>
<dbReference type="EMBL" id="LGST01000081">
    <property type="protein sequence ID" value="KND95407.1"/>
    <property type="molecule type" value="Genomic_DNA"/>
</dbReference>
<dbReference type="AlphaFoldDB" id="A0A0L0NMQ0"/>
<proteinExistence type="predicted"/>
<dbReference type="Proteomes" id="UP000037122">
    <property type="component" value="Unassembled WGS sequence"/>
</dbReference>
<comment type="caution">
    <text evidence="1">The sequence shown here is derived from an EMBL/GenBank/DDBJ whole genome shotgun (WGS) entry which is preliminary data.</text>
</comment>
<sequence length="73" mass="8125">MSNTLDTVCRVSLASTRVTCLKGKAEDLSIDFATKNPAKFDPHHFKPHVFNGLPHLKGSQRWNLVMLALTTFA</sequence>
<evidence type="ECO:0000313" key="2">
    <source>
        <dbReference type="Proteomes" id="UP000037122"/>
    </source>
</evidence>
<gene>
    <name evidence="1" type="ORF">QG37_08353</name>
</gene>